<keyword evidence="1" id="KW-1133">Transmembrane helix</keyword>
<organism evidence="2 3">
    <name type="scientific">Vibrio phage 1.245.O._10N.261.54.C7</name>
    <dbReference type="NCBI Taxonomy" id="1881236"/>
    <lineage>
        <taxon>Viruses</taxon>
        <taxon>Duplodnaviria</taxon>
        <taxon>Heunggongvirae</taxon>
        <taxon>Uroviricota</taxon>
        <taxon>Caudoviricetes</taxon>
        <taxon>Schitoviridae</taxon>
        <taxon>Pariacacavirus</taxon>
        <taxon>Pariacacavirus 1245O</taxon>
    </lineage>
</organism>
<keyword evidence="1" id="KW-0812">Transmembrane</keyword>
<feature type="transmembrane region" description="Helical" evidence="1">
    <location>
        <begin position="39"/>
        <end position="61"/>
    </location>
</feature>
<keyword evidence="1" id="KW-0472">Membrane</keyword>
<protein>
    <submittedName>
        <fullName evidence="2">TMhelix containing protein</fullName>
    </submittedName>
</protein>
<accession>A0A2I7RWN9</accession>
<name>A0A2I7RWN9_9CAUD</name>
<evidence type="ECO:0000256" key="1">
    <source>
        <dbReference type="SAM" id="Phobius"/>
    </source>
</evidence>
<evidence type="ECO:0000313" key="3">
    <source>
        <dbReference type="Proteomes" id="UP000272163"/>
    </source>
</evidence>
<dbReference type="Proteomes" id="UP000272163">
    <property type="component" value="Segment"/>
</dbReference>
<dbReference type="EMBL" id="MG592610">
    <property type="protein sequence ID" value="AUR97981.1"/>
    <property type="molecule type" value="Genomic_DNA"/>
</dbReference>
<evidence type="ECO:0000313" key="2">
    <source>
        <dbReference type="EMBL" id="AUR97981.1"/>
    </source>
</evidence>
<sequence>MNEQLQTAVVEILNRAISGIDASVDFMQAELPDVIHQLLLWYVVQGVITALTGALILYGCFRLVKKPKMGKSTLVWDYDSHRDTYELGEASPIALFLTIPAFFSLSMVDNIMTSIQIWIAPKIWLMEYAADLVK</sequence>
<reference evidence="2 3" key="1">
    <citation type="submission" date="2017-11" db="EMBL/GenBank/DDBJ databases">
        <title>A major lineage of nontailed dsDNA viruses as unrecognized killers of marine bacteria.</title>
        <authorList>
            <person name="Kauffman K.M."/>
            <person name="Hussain F.A."/>
            <person name="Yang J."/>
            <person name="Arevalo P."/>
            <person name="Brown J.M."/>
            <person name="Chang W.K."/>
            <person name="VanInsberghe D."/>
            <person name="Elsherbini J."/>
            <person name="Cutler M.B."/>
            <person name="Kelly L."/>
            <person name="Polz M.F."/>
        </authorList>
    </citation>
    <scope>NUCLEOTIDE SEQUENCE [LARGE SCALE GENOMIC DNA]</scope>
</reference>
<keyword evidence="3" id="KW-1185">Reference proteome</keyword>
<gene>
    <name evidence="2" type="ORF">NVP1245O_68</name>
</gene>
<proteinExistence type="predicted"/>